<evidence type="ECO:0000313" key="3">
    <source>
        <dbReference type="EMBL" id="KAJ5311298.1"/>
    </source>
</evidence>
<dbReference type="AlphaFoldDB" id="A0A9W9L8Y7"/>
<accession>A0A9W9L8Y7</accession>
<dbReference type="InterPro" id="IPR042099">
    <property type="entry name" value="ANL_N_sf"/>
</dbReference>
<dbReference type="CDD" id="cd04433">
    <property type="entry name" value="AFD_class_I"/>
    <property type="match status" value="1"/>
</dbReference>
<evidence type="ECO:0000256" key="1">
    <source>
        <dbReference type="ARBA" id="ARBA00006432"/>
    </source>
</evidence>
<protein>
    <recommendedName>
        <fullName evidence="2">AMP-dependent synthetase/ligase domain-containing protein</fullName>
    </recommendedName>
</protein>
<dbReference type="PANTHER" id="PTHR43201:SF8">
    <property type="entry name" value="ACYL-COA SYNTHETASE FAMILY MEMBER 3"/>
    <property type="match status" value="1"/>
</dbReference>
<dbReference type="GO" id="GO:0031956">
    <property type="term" value="F:medium-chain fatty acid-CoA ligase activity"/>
    <property type="evidence" value="ECO:0007669"/>
    <property type="project" value="TreeGrafter"/>
</dbReference>
<comment type="caution">
    <text evidence="3">The sequence shown here is derived from an EMBL/GenBank/DDBJ whole genome shotgun (WGS) entry which is preliminary data.</text>
</comment>
<organism evidence="3 4">
    <name type="scientific">Penicillium atrosanguineum</name>
    <dbReference type="NCBI Taxonomy" id="1132637"/>
    <lineage>
        <taxon>Eukaryota</taxon>
        <taxon>Fungi</taxon>
        <taxon>Dikarya</taxon>
        <taxon>Ascomycota</taxon>
        <taxon>Pezizomycotina</taxon>
        <taxon>Eurotiomycetes</taxon>
        <taxon>Eurotiomycetidae</taxon>
        <taxon>Eurotiales</taxon>
        <taxon>Aspergillaceae</taxon>
        <taxon>Penicillium</taxon>
    </lineage>
</organism>
<reference evidence="3" key="1">
    <citation type="submission" date="2022-12" db="EMBL/GenBank/DDBJ databases">
        <authorList>
            <person name="Petersen C."/>
        </authorList>
    </citation>
    <scope>NUCLEOTIDE SEQUENCE</scope>
    <source>
        <strain evidence="3">IBT 21472</strain>
    </source>
</reference>
<dbReference type="Pfam" id="PF00501">
    <property type="entry name" value="AMP-binding"/>
    <property type="match status" value="1"/>
</dbReference>
<comment type="similarity">
    <text evidence="1">Belongs to the ATP-dependent AMP-binding enzyme family.</text>
</comment>
<dbReference type="Gene3D" id="3.40.50.12780">
    <property type="entry name" value="N-terminal domain of ligase-like"/>
    <property type="match status" value="1"/>
</dbReference>
<dbReference type="SUPFAM" id="SSF56801">
    <property type="entry name" value="Acetyl-CoA synthetase-like"/>
    <property type="match status" value="1"/>
</dbReference>
<proteinExistence type="inferred from homology"/>
<dbReference type="PROSITE" id="PS00455">
    <property type="entry name" value="AMP_BINDING"/>
    <property type="match status" value="1"/>
</dbReference>
<dbReference type="Proteomes" id="UP001147746">
    <property type="component" value="Unassembled WGS sequence"/>
</dbReference>
<dbReference type="InterPro" id="IPR045851">
    <property type="entry name" value="AMP-bd_C_sf"/>
</dbReference>
<dbReference type="InterPro" id="IPR020845">
    <property type="entry name" value="AMP-binding_CS"/>
</dbReference>
<sequence length="561" mass="62640">MTINYQSTQFPNEDIFVQLLKTARTCQHDAVIDFNRDITADYTSLLTDVIQTRQTIWSQVPRSVFDEKGLIVPDTPYIFILAPASYSYIIASFSILSIGAALCTMSTETKESDALLSLQKTKSSIILADSMHMKQALKIKARAAAKQQAIHIVPITVQAPSPRHFSDLRTSIDPDWTIDPKRPSVLIMTSGTTGPSKAVVHGRRLFSLAYSFLKPGDVFLAHRSSAWIAGLTPLVSGILRGAQLEIVSRDIATIWDRFQSGRITVFYSVPSIWSALMDYYQSIICNLPPKIHAGYKQGASYIRLANVTGGSLLPHVRQFWTEELQMPLVITYAATEVGGLATMRNPAPFPDDKRRVGLPSRHVSFKLSDGDRGEILVKGPTVFQGYLDNPDATDAAFDEDGYYKTGDSAYWSKDEVVLMGRDSEFIRYYGHKVSVYDIEAVIGKLPYISQACVLAVPVFNNIYTEHRVGVVIRVSPSSRRYIKGLCCECDITLERLRDDLSPDLPFHMLPTAIHTLHPGEEIPKTVSDKFKRKDAAEKFFPVGEIKLSAKAEEWDKECQTI</sequence>
<evidence type="ECO:0000313" key="4">
    <source>
        <dbReference type="Proteomes" id="UP001147746"/>
    </source>
</evidence>
<evidence type="ECO:0000259" key="2">
    <source>
        <dbReference type="Pfam" id="PF00501"/>
    </source>
</evidence>
<name>A0A9W9L8Y7_9EURO</name>
<keyword evidence="4" id="KW-1185">Reference proteome</keyword>
<dbReference type="EMBL" id="JAPZBO010000007">
    <property type="protein sequence ID" value="KAJ5311298.1"/>
    <property type="molecule type" value="Genomic_DNA"/>
</dbReference>
<dbReference type="PANTHER" id="PTHR43201">
    <property type="entry name" value="ACYL-COA SYNTHETASE"/>
    <property type="match status" value="1"/>
</dbReference>
<dbReference type="GO" id="GO:0006631">
    <property type="term" value="P:fatty acid metabolic process"/>
    <property type="evidence" value="ECO:0007669"/>
    <property type="project" value="TreeGrafter"/>
</dbReference>
<dbReference type="Gene3D" id="3.30.300.30">
    <property type="match status" value="1"/>
</dbReference>
<reference evidence="3" key="2">
    <citation type="journal article" date="2023" name="IMA Fungus">
        <title>Comparative genomic study of the Penicillium genus elucidates a diverse pangenome and 15 lateral gene transfer events.</title>
        <authorList>
            <person name="Petersen C."/>
            <person name="Sorensen T."/>
            <person name="Nielsen M.R."/>
            <person name="Sondergaard T.E."/>
            <person name="Sorensen J.L."/>
            <person name="Fitzpatrick D.A."/>
            <person name="Frisvad J.C."/>
            <person name="Nielsen K.L."/>
        </authorList>
    </citation>
    <scope>NUCLEOTIDE SEQUENCE</scope>
    <source>
        <strain evidence="3">IBT 21472</strain>
    </source>
</reference>
<dbReference type="InterPro" id="IPR000873">
    <property type="entry name" value="AMP-dep_synth/lig_dom"/>
</dbReference>
<feature type="domain" description="AMP-dependent synthetase/ligase" evidence="2">
    <location>
        <begin position="78"/>
        <end position="387"/>
    </location>
</feature>
<gene>
    <name evidence="3" type="ORF">N7476_007158</name>
</gene>